<dbReference type="GO" id="GO:0006534">
    <property type="term" value="P:cysteine metabolic process"/>
    <property type="evidence" value="ECO:0007669"/>
    <property type="project" value="UniProtKB-UniRule"/>
</dbReference>
<dbReference type="STRING" id="1798375.A2773_04730"/>
<dbReference type="PROSITE" id="PS00595">
    <property type="entry name" value="AA_TRANSFER_CLASS_5"/>
    <property type="match status" value="1"/>
</dbReference>
<accession>A0A1F5ZRN3</accession>
<evidence type="ECO:0000256" key="7">
    <source>
        <dbReference type="RuleBase" id="RU004504"/>
    </source>
</evidence>
<evidence type="ECO:0000256" key="2">
    <source>
        <dbReference type="ARBA" id="ARBA00010447"/>
    </source>
</evidence>
<dbReference type="Pfam" id="PF00266">
    <property type="entry name" value="Aminotran_5"/>
    <property type="match status" value="1"/>
</dbReference>
<keyword evidence="4 8" id="KW-0808">Transferase</keyword>
<dbReference type="InterPro" id="IPR015422">
    <property type="entry name" value="PyrdxlP-dep_Trfase_small"/>
</dbReference>
<reference evidence="10 11" key="1">
    <citation type="journal article" date="2016" name="Nat. Commun.">
        <title>Thousands of microbial genomes shed light on interconnected biogeochemical processes in an aquifer system.</title>
        <authorList>
            <person name="Anantharaman K."/>
            <person name="Brown C.T."/>
            <person name="Hug L.A."/>
            <person name="Sharon I."/>
            <person name="Castelle C.J."/>
            <person name="Probst A.J."/>
            <person name="Thomas B.C."/>
            <person name="Singh A."/>
            <person name="Wilkins M.J."/>
            <person name="Karaoz U."/>
            <person name="Brodie E.L."/>
            <person name="Williams K.H."/>
            <person name="Hubbard S.S."/>
            <person name="Banfield J.F."/>
        </authorList>
    </citation>
    <scope>NUCLEOTIDE SEQUENCE [LARGE SCALE GENOMIC DNA]</scope>
</reference>
<dbReference type="PANTHER" id="PTHR43586:SF8">
    <property type="entry name" value="CYSTEINE DESULFURASE 1, CHLOROPLASTIC"/>
    <property type="match status" value="1"/>
</dbReference>
<evidence type="ECO:0000256" key="5">
    <source>
        <dbReference type="ARBA" id="ARBA00022898"/>
    </source>
</evidence>
<name>A0A1F5ZRN3_9BACT</name>
<dbReference type="InterPro" id="IPR015424">
    <property type="entry name" value="PyrdxlP-dep_Trfase"/>
</dbReference>
<dbReference type="Gene3D" id="3.90.1150.10">
    <property type="entry name" value="Aspartate Aminotransferase, domain 1"/>
    <property type="match status" value="1"/>
</dbReference>
<dbReference type="InterPro" id="IPR000192">
    <property type="entry name" value="Aminotrans_V_dom"/>
</dbReference>
<dbReference type="Gene3D" id="3.40.640.10">
    <property type="entry name" value="Type I PLP-dependent aspartate aminotransferase-like (Major domain)"/>
    <property type="match status" value="1"/>
</dbReference>
<evidence type="ECO:0000259" key="9">
    <source>
        <dbReference type="Pfam" id="PF00266"/>
    </source>
</evidence>
<feature type="domain" description="Aminotransferase class V" evidence="9">
    <location>
        <begin position="25"/>
        <end position="398"/>
    </location>
</feature>
<comment type="caution">
    <text evidence="10">The sequence shown here is derived from an EMBL/GenBank/DDBJ whole genome shotgun (WGS) entry which is preliminary data.</text>
</comment>
<evidence type="ECO:0000256" key="1">
    <source>
        <dbReference type="ARBA" id="ARBA00001933"/>
    </source>
</evidence>
<dbReference type="PANTHER" id="PTHR43586">
    <property type="entry name" value="CYSTEINE DESULFURASE"/>
    <property type="match status" value="1"/>
</dbReference>
<dbReference type="EC" id="2.8.1.7" evidence="3 8"/>
<keyword evidence="5 8" id="KW-0663">Pyridoxal phosphate</keyword>
<evidence type="ECO:0000256" key="3">
    <source>
        <dbReference type="ARBA" id="ARBA00012239"/>
    </source>
</evidence>
<dbReference type="EMBL" id="MFJE01000005">
    <property type="protein sequence ID" value="OGG15166.1"/>
    <property type="molecule type" value="Genomic_DNA"/>
</dbReference>
<dbReference type="CDD" id="cd06453">
    <property type="entry name" value="SufS_like"/>
    <property type="match status" value="1"/>
</dbReference>
<sequence>MVNNPADIKKDFPIFKRQINGKPIIYLDSTASSLKPQQVLDAISDYYTQYPVNIFRGLYTLSEEATAKYEEVREKVARFIGADNGNTVVFVRNATEAINLVVYSWGRVNIGEGDEIVSTVMEHHANVVPWQSLALESGATLKYADIDEDGFLDLQSLESLITSNTKLVALAHVSNVLGTINPIKDIIRIIKKRNPSTKILIDAAQSVPHMKVNVKDLGCDFFAFSGHKMLGPTGVGVLWAKYDLLDAMVPFQMGGDMIKEVYLDHTEYQKPPHKFEAGTPDISAVLGLGAAIDYLSSLGMDKVRHHEKEITKYALDKLGKIKNILIYGPKDASDKGGVIAFTMKGLHPHDIAEILNEDNICIRSGHHCAMPLHTRLGIGSSSRASFYVYNTEEDVDKLVKGLEKANKIFKI</sequence>
<dbReference type="InterPro" id="IPR015421">
    <property type="entry name" value="PyrdxlP-dep_Trfase_major"/>
</dbReference>
<evidence type="ECO:0000313" key="10">
    <source>
        <dbReference type="EMBL" id="OGG15166.1"/>
    </source>
</evidence>
<dbReference type="InterPro" id="IPR010970">
    <property type="entry name" value="Cys_dSase_SufS"/>
</dbReference>
<dbReference type="SUPFAM" id="SSF53383">
    <property type="entry name" value="PLP-dependent transferases"/>
    <property type="match status" value="1"/>
</dbReference>
<dbReference type="Proteomes" id="UP000177383">
    <property type="component" value="Unassembled WGS sequence"/>
</dbReference>
<dbReference type="NCBIfam" id="TIGR01979">
    <property type="entry name" value="sufS"/>
    <property type="match status" value="1"/>
</dbReference>
<comment type="function">
    <text evidence="8">Catalyzes the removal of elemental sulfur and selenium atoms from L-cysteine, L-cystine, L-selenocysteine, and L-selenocystine to produce L-alanine.</text>
</comment>
<proteinExistence type="inferred from homology"/>
<gene>
    <name evidence="10" type="ORF">A2773_04730</name>
</gene>
<evidence type="ECO:0000313" key="11">
    <source>
        <dbReference type="Proteomes" id="UP000177383"/>
    </source>
</evidence>
<comment type="catalytic activity">
    <reaction evidence="6 8">
        <text>(sulfur carrier)-H + L-cysteine = (sulfur carrier)-SH + L-alanine</text>
        <dbReference type="Rhea" id="RHEA:43892"/>
        <dbReference type="Rhea" id="RHEA-COMP:14737"/>
        <dbReference type="Rhea" id="RHEA-COMP:14739"/>
        <dbReference type="ChEBI" id="CHEBI:29917"/>
        <dbReference type="ChEBI" id="CHEBI:35235"/>
        <dbReference type="ChEBI" id="CHEBI:57972"/>
        <dbReference type="ChEBI" id="CHEBI:64428"/>
        <dbReference type="EC" id="2.8.1.7"/>
    </reaction>
</comment>
<dbReference type="InterPro" id="IPR020578">
    <property type="entry name" value="Aminotrans_V_PyrdxlP_BS"/>
</dbReference>
<evidence type="ECO:0000256" key="6">
    <source>
        <dbReference type="ARBA" id="ARBA00050776"/>
    </source>
</evidence>
<evidence type="ECO:0000256" key="8">
    <source>
        <dbReference type="RuleBase" id="RU004506"/>
    </source>
</evidence>
<protein>
    <recommendedName>
        <fullName evidence="3 8">Cysteine desulfurase</fullName>
        <ecNumber evidence="3 8">2.8.1.7</ecNumber>
    </recommendedName>
</protein>
<comment type="similarity">
    <text evidence="2 8">Belongs to the class-V pyridoxal-phosphate-dependent aminotransferase family. Csd subfamily.</text>
</comment>
<organism evidence="10 11">
    <name type="scientific">Candidatus Gottesmanbacteria bacterium RIFCSPHIGHO2_01_FULL_39_10</name>
    <dbReference type="NCBI Taxonomy" id="1798375"/>
    <lineage>
        <taxon>Bacteria</taxon>
        <taxon>Candidatus Gottesmaniibacteriota</taxon>
    </lineage>
</organism>
<dbReference type="GO" id="GO:0031071">
    <property type="term" value="F:cysteine desulfurase activity"/>
    <property type="evidence" value="ECO:0007669"/>
    <property type="project" value="UniProtKB-UniRule"/>
</dbReference>
<dbReference type="AlphaFoldDB" id="A0A1F5ZRN3"/>
<evidence type="ECO:0000256" key="4">
    <source>
        <dbReference type="ARBA" id="ARBA00022679"/>
    </source>
</evidence>
<comment type="cofactor">
    <cofactor evidence="1 7">
        <name>pyridoxal 5'-phosphate</name>
        <dbReference type="ChEBI" id="CHEBI:597326"/>
    </cofactor>
</comment>
<dbReference type="GO" id="GO:0030170">
    <property type="term" value="F:pyridoxal phosphate binding"/>
    <property type="evidence" value="ECO:0007669"/>
    <property type="project" value="UniProtKB-UniRule"/>
</dbReference>